<feature type="compositionally biased region" description="Acidic residues" evidence="3">
    <location>
        <begin position="495"/>
        <end position="510"/>
    </location>
</feature>
<reference evidence="6" key="1">
    <citation type="journal article" date="2017" name="Nat. Commun.">
        <title>The asparagus genome sheds light on the origin and evolution of a young Y chromosome.</title>
        <authorList>
            <person name="Harkess A."/>
            <person name="Zhou J."/>
            <person name="Xu C."/>
            <person name="Bowers J.E."/>
            <person name="Van der Hulst R."/>
            <person name="Ayyampalayam S."/>
            <person name="Mercati F."/>
            <person name="Riccardi P."/>
            <person name="McKain M.R."/>
            <person name="Kakrana A."/>
            <person name="Tang H."/>
            <person name="Ray J."/>
            <person name="Groenendijk J."/>
            <person name="Arikit S."/>
            <person name="Mathioni S.M."/>
            <person name="Nakano M."/>
            <person name="Shan H."/>
            <person name="Telgmann-Rauber A."/>
            <person name="Kanno A."/>
            <person name="Yue Z."/>
            <person name="Chen H."/>
            <person name="Li W."/>
            <person name="Chen Y."/>
            <person name="Xu X."/>
            <person name="Zhang Y."/>
            <person name="Luo S."/>
            <person name="Chen H."/>
            <person name="Gao J."/>
            <person name="Mao Z."/>
            <person name="Pires J.C."/>
            <person name="Luo M."/>
            <person name="Kudrna D."/>
            <person name="Wing R.A."/>
            <person name="Meyers B.C."/>
            <person name="Yi K."/>
            <person name="Kong H."/>
            <person name="Lavrijsen P."/>
            <person name="Sunseri F."/>
            <person name="Falavigna A."/>
            <person name="Ye Y."/>
            <person name="Leebens-Mack J.H."/>
            <person name="Chen G."/>
        </authorList>
    </citation>
    <scope>NUCLEOTIDE SEQUENCE [LARGE SCALE GENOMIC DNA]</scope>
    <source>
        <strain evidence="6">cv. DH0086</strain>
    </source>
</reference>
<dbReference type="CDD" id="cd21865">
    <property type="entry name" value="DEUBAD_NFRKB"/>
    <property type="match status" value="1"/>
</dbReference>
<evidence type="ECO:0000256" key="1">
    <source>
        <dbReference type="ARBA" id="ARBA00004123"/>
    </source>
</evidence>
<feature type="compositionally biased region" description="Acidic residues" evidence="3">
    <location>
        <begin position="45"/>
        <end position="56"/>
    </location>
</feature>
<feature type="domain" description="DEUBAD" evidence="4">
    <location>
        <begin position="81"/>
        <end position="194"/>
    </location>
</feature>
<dbReference type="InterPro" id="IPR044867">
    <property type="entry name" value="DEUBAD_dom"/>
</dbReference>
<keyword evidence="2" id="KW-0539">Nucleus</keyword>
<feature type="compositionally biased region" description="Polar residues" evidence="3">
    <location>
        <begin position="1"/>
        <end position="10"/>
    </location>
</feature>
<dbReference type="AlphaFoldDB" id="A0A5P1ERN9"/>
<dbReference type="PANTHER" id="PTHR13052">
    <property type="entry name" value="NFRKB-RELATED"/>
    <property type="match status" value="1"/>
</dbReference>
<dbReference type="InterPro" id="IPR024867">
    <property type="entry name" value="NFRKB"/>
</dbReference>
<keyword evidence="6" id="KW-1185">Reference proteome</keyword>
<dbReference type="GO" id="GO:0031011">
    <property type="term" value="C:Ino80 complex"/>
    <property type="evidence" value="ECO:0007669"/>
    <property type="project" value="InterPro"/>
</dbReference>
<organism evidence="5 6">
    <name type="scientific">Asparagus officinalis</name>
    <name type="common">Garden asparagus</name>
    <dbReference type="NCBI Taxonomy" id="4686"/>
    <lineage>
        <taxon>Eukaryota</taxon>
        <taxon>Viridiplantae</taxon>
        <taxon>Streptophyta</taxon>
        <taxon>Embryophyta</taxon>
        <taxon>Tracheophyta</taxon>
        <taxon>Spermatophyta</taxon>
        <taxon>Magnoliopsida</taxon>
        <taxon>Liliopsida</taxon>
        <taxon>Asparagales</taxon>
        <taxon>Asparagaceae</taxon>
        <taxon>Asparagoideae</taxon>
        <taxon>Asparagus</taxon>
    </lineage>
</organism>
<dbReference type="EMBL" id="CM007385">
    <property type="protein sequence ID" value="ONK67797.1"/>
    <property type="molecule type" value="Genomic_DNA"/>
</dbReference>
<evidence type="ECO:0000256" key="3">
    <source>
        <dbReference type="SAM" id="MobiDB-lite"/>
    </source>
</evidence>
<evidence type="ECO:0000313" key="6">
    <source>
        <dbReference type="Proteomes" id="UP000243459"/>
    </source>
</evidence>
<feature type="region of interest" description="Disordered" evidence="3">
    <location>
        <begin position="1114"/>
        <end position="1153"/>
    </location>
</feature>
<sequence>MAIVKSTSGRVSRFDGDDSPEMISADESDDEEEVSDSSDLGMESDPSDADSGMESDEFDLSELGEANSELCQVGNQSFSVPFEIFDLPDLSSVLSLETWNECLTEEERFGLSAFLPDMDQETLARTLTELFSGKNFHFGSPIHDLFSKLKGGMLDPRVVLYRRGLSFFRNREYYHSLRKYQNSMVGGIFKIQDAWRNCSGYGIEERLRLLNIFRSQRSLVFERNGDVGSETDLDNSDEALLDKRLKMTSEPMRFGKENSKGILKVAPTKASMKMEYMGVEDQYPSSGKCDFKKKDKTSKGLLGFPRRGQVDRFDLGGSRKAWNQIRKGEDEAEEEEEDAYEEHSQALNARARLPKSGNRELLKQNARVMEDQFGDVQIKGNVGLPQYSNKSRIPSQGVTIAAYNPHSLETMSNAKYPAKDWMYPVKNRGHQVKDVIPLGRQVKAQESMIKNKKWKPNESDSYVKTVQGNFKAKSAYNGGIAKEYSLVGTMFSQSDETESDSSEKLEEDGELSPYPNKFGYPTGASKRTAYDSKKSGKITKVDISQGNHKSKTADPNYVEDVVLVKKTLAPHPIGKLQKPWHKSYTADKKRKGPVVLDHSSESTYMRDYGRGILDEYAEYPGRTSPCPDGQMVMVTDTLTTGANHYGRPIMPLLGCNSVTKKRKGYADVNNEDETEESSYPQSSPMLLIDESNSIKKKGKKKADAVTVPSVSTPDKMIPEVETADVELKPKPQKKPFTLITPSKHTGFSFSIIHLLSAIRKAMTTTTVEDTADIVNNLDKGDVKLKPRSEENEALQPINNTDLPNSLENLDVNAPESAAHDNIPSFTLQEIVNRVRSNPGDPCILETQEPLQDLVRGVLKIFSSRTAPLGAKAWKALVSYKKSNKSWSWVGPVSSSSSDNDTIEEETSPEAWGLPHKTLVKLVDSFANWLKSGQETLKQIGSLPPPPAAMFLQLDEKERFRDLRAQKSLNTINPSSEEVREYFRKEELLRYLIPDRAFSYTAVDGKKSIVAPLRRGGGKPTSKARDHFMLKTDRPPHVTILCLVRDAAARLPGSIGTRADVCTLIRDSQYIVEEVSDEKVNQVVSGALDRLHYERDPCVRFDSDRKLWVYRHRDREEEDFEDDGTSSTKKWKRPRKDAADQPETGAGNDAICPAIEDTVPDGSGGYDLNPDLNADMSSVLVTESIPVCNDFRANMENIQPYIDPSSGGGGQGDAMSWQPLELNPLGGNTMLCQQNSTNEDYQDETFSRERAVGLLSASLL</sequence>
<dbReference type="Gramene" id="ONK67797">
    <property type="protein sequence ID" value="ONK67797"/>
    <property type="gene ID" value="A4U43_C05F3880"/>
</dbReference>
<dbReference type="Proteomes" id="UP000243459">
    <property type="component" value="Chromosome 5"/>
</dbReference>
<feature type="region of interest" description="Disordered" evidence="3">
    <location>
        <begin position="491"/>
        <end position="533"/>
    </location>
</feature>
<dbReference type="PROSITE" id="PS51916">
    <property type="entry name" value="DEUBAD"/>
    <property type="match status" value="1"/>
</dbReference>
<feature type="region of interest" description="Disordered" evidence="3">
    <location>
        <begin position="1"/>
        <end position="56"/>
    </location>
</feature>
<name>A0A5P1ERN9_ASPOF</name>
<proteinExistence type="predicted"/>
<evidence type="ECO:0000259" key="4">
    <source>
        <dbReference type="PROSITE" id="PS51916"/>
    </source>
</evidence>
<dbReference type="InterPro" id="IPR057748">
    <property type="entry name" value="NFRKB_WH_2"/>
</dbReference>
<evidence type="ECO:0000313" key="5">
    <source>
        <dbReference type="EMBL" id="ONK67797.1"/>
    </source>
</evidence>
<comment type="subcellular location">
    <subcellularLocation>
        <location evidence="1">Nucleus</location>
    </subcellularLocation>
</comment>
<dbReference type="OrthoDB" id="70874at2759"/>
<accession>A0A5P1ERN9</accession>
<feature type="compositionally biased region" description="Acidic residues" evidence="3">
    <location>
        <begin position="17"/>
        <end position="36"/>
    </location>
</feature>
<dbReference type="PANTHER" id="PTHR13052:SF0">
    <property type="entry name" value="DNA-BINDING PROTEIN-LIKE"/>
    <property type="match status" value="1"/>
</dbReference>
<dbReference type="OMA" id="GSEMCQV"/>
<gene>
    <name evidence="5" type="ORF">A4U43_C05F3880</name>
</gene>
<evidence type="ECO:0000256" key="2">
    <source>
        <dbReference type="ARBA" id="ARBA00023242"/>
    </source>
</evidence>
<protein>
    <recommendedName>
        <fullName evidence="4">DEUBAD domain-containing protein</fullName>
    </recommendedName>
</protein>
<dbReference type="Pfam" id="PF25793">
    <property type="entry name" value="WHD_2nd_NFRKB"/>
    <property type="match status" value="1"/>
</dbReference>